<dbReference type="EMBL" id="JATAAI010000001">
    <property type="protein sequence ID" value="KAK1748583.1"/>
    <property type="molecule type" value="Genomic_DNA"/>
</dbReference>
<dbReference type="Gene3D" id="3.40.50.12660">
    <property type="match status" value="2"/>
</dbReference>
<evidence type="ECO:0000313" key="6">
    <source>
        <dbReference type="EMBL" id="KAK1748583.1"/>
    </source>
</evidence>
<feature type="compositionally biased region" description="Basic and acidic residues" evidence="4">
    <location>
        <begin position="394"/>
        <end position="410"/>
    </location>
</feature>
<dbReference type="InterPro" id="IPR023780">
    <property type="entry name" value="Chromo_domain"/>
</dbReference>
<dbReference type="SMART" id="SM00298">
    <property type="entry name" value="CHROMO"/>
    <property type="match status" value="1"/>
</dbReference>
<dbReference type="AlphaFoldDB" id="A0AAD8YLH9"/>
<dbReference type="Pfam" id="PF00656">
    <property type="entry name" value="Peptidase_C14"/>
    <property type="match status" value="1"/>
</dbReference>
<comment type="caution">
    <text evidence="6">The sequence shown here is derived from an EMBL/GenBank/DDBJ whole genome shotgun (WGS) entry which is preliminary data.</text>
</comment>
<dbReference type="PROSITE" id="PS50013">
    <property type="entry name" value="CHROMO_2"/>
    <property type="match status" value="1"/>
</dbReference>
<keyword evidence="6" id="KW-0378">Hydrolase</keyword>
<dbReference type="GO" id="GO:0005737">
    <property type="term" value="C:cytoplasm"/>
    <property type="evidence" value="ECO:0007669"/>
    <property type="project" value="TreeGrafter"/>
</dbReference>
<keyword evidence="7" id="KW-1185">Reference proteome</keyword>
<evidence type="ECO:0000256" key="2">
    <source>
        <dbReference type="ARBA" id="ARBA00009005"/>
    </source>
</evidence>
<dbReference type="InterPro" id="IPR023779">
    <property type="entry name" value="Chromodomain_CS"/>
</dbReference>
<dbReference type="Pfam" id="PF00385">
    <property type="entry name" value="Chromo"/>
    <property type="match status" value="1"/>
</dbReference>
<evidence type="ECO:0000256" key="1">
    <source>
        <dbReference type="ARBA" id="ARBA00004123"/>
    </source>
</evidence>
<dbReference type="PRINTS" id="PR00504">
    <property type="entry name" value="CHROMODOMAIN"/>
</dbReference>
<dbReference type="InterPro" id="IPR000953">
    <property type="entry name" value="Chromo/chromo_shadow_dom"/>
</dbReference>
<dbReference type="GO" id="GO:0006508">
    <property type="term" value="P:proteolysis"/>
    <property type="evidence" value="ECO:0007669"/>
    <property type="project" value="InterPro"/>
</dbReference>
<keyword evidence="3" id="KW-0539">Nucleus</keyword>
<reference evidence="6" key="1">
    <citation type="submission" date="2023-06" db="EMBL/GenBank/DDBJ databases">
        <title>Survivors Of The Sea: Transcriptome response of Skeletonema marinoi to long-term dormancy.</title>
        <authorList>
            <person name="Pinder M.I.M."/>
            <person name="Kourtchenko O."/>
            <person name="Robertson E.K."/>
            <person name="Larsson T."/>
            <person name="Maumus F."/>
            <person name="Osuna-Cruz C.M."/>
            <person name="Vancaester E."/>
            <person name="Stenow R."/>
            <person name="Vandepoele K."/>
            <person name="Ploug H."/>
            <person name="Bruchert V."/>
            <person name="Godhe A."/>
            <person name="Topel M."/>
        </authorList>
    </citation>
    <scope>NUCLEOTIDE SEQUENCE</scope>
    <source>
        <strain evidence="6">R05AC</strain>
    </source>
</reference>
<dbReference type="InterPro" id="IPR016197">
    <property type="entry name" value="Chromo-like_dom_sf"/>
</dbReference>
<dbReference type="PANTHER" id="PTHR48104">
    <property type="entry name" value="METACASPASE-4"/>
    <property type="match status" value="1"/>
</dbReference>
<comment type="subcellular location">
    <subcellularLocation>
        <location evidence="1">Nucleus</location>
    </subcellularLocation>
</comment>
<proteinExistence type="inferred from homology"/>
<protein>
    <submittedName>
        <fullName evidence="6">Metacaspase</fullName>
        <ecNumber evidence="6">3.4.22.-</ecNumber>
    </submittedName>
</protein>
<feature type="region of interest" description="Disordered" evidence="4">
    <location>
        <begin position="381"/>
        <end position="410"/>
    </location>
</feature>
<dbReference type="PROSITE" id="PS00598">
    <property type="entry name" value="CHROMO_1"/>
    <property type="match status" value="1"/>
</dbReference>
<evidence type="ECO:0000256" key="4">
    <source>
        <dbReference type="SAM" id="MobiDB-lite"/>
    </source>
</evidence>
<dbReference type="SUPFAM" id="SSF54160">
    <property type="entry name" value="Chromo domain-like"/>
    <property type="match status" value="1"/>
</dbReference>
<dbReference type="EC" id="3.4.22.-" evidence="6"/>
<evidence type="ECO:0000313" key="7">
    <source>
        <dbReference type="Proteomes" id="UP001224775"/>
    </source>
</evidence>
<dbReference type="CDD" id="cd00024">
    <property type="entry name" value="CD_CSD"/>
    <property type="match status" value="1"/>
</dbReference>
<evidence type="ECO:0000259" key="5">
    <source>
        <dbReference type="PROSITE" id="PS50013"/>
    </source>
</evidence>
<name>A0AAD8YLH9_9STRA</name>
<evidence type="ECO:0000256" key="3">
    <source>
        <dbReference type="ARBA" id="ARBA00023242"/>
    </source>
</evidence>
<comment type="similarity">
    <text evidence="2">Belongs to the peptidase C14B family.</text>
</comment>
<dbReference type="Gene3D" id="2.40.50.40">
    <property type="match status" value="1"/>
</dbReference>
<dbReference type="GO" id="GO:0005634">
    <property type="term" value="C:nucleus"/>
    <property type="evidence" value="ECO:0007669"/>
    <property type="project" value="UniProtKB-SubCell"/>
</dbReference>
<dbReference type="GO" id="GO:0004197">
    <property type="term" value="F:cysteine-type endopeptidase activity"/>
    <property type="evidence" value="ECO:0007669"/>
    <property type="project" value="InterPro"/>
</dbReference>
<accession>A0AAD8YLH9</accession>
<dbReference type="InterPro" id="IPR017984">
    <property type="entry name" value="Chromo_dom_subgr"/>
</dbReference>
<feature type="compositionally biased region" description="Basic residues" evidence="4">
    <location>
        <begin position="381"/>
        <end position="393"/>
    </location>
</feature>
<dbReference type="Proteomes" id="UP001224775">
    <property type="component" value="Unassembled WGS sequence"/>
</dbReference>
<gene>
    <name evidence="6" type="ORF">QTG54_000522</name>
</gene>
<organism evidence="6 7">
    <name type="scientific">Skeletonema marinoi</name>
    <dbReference type="NCBI Taxonomy" id="267567"/>
    <lineage>
        <taxon>Eukaryota</taxon>
        <taxon>Sar</taxon>
        <taxon>Stramenopiles</taxon>
        <taxon>Ochrophyta</taxon>
        <taxon>Bacillariophyta</taxon>
        <taxon>Coscinodiscophyceae</taxon>
        <taxon>Thalassiosirophycidae</taxon>
        <taxon>Thalassiosirales</taxon>
        <taxon>Skeletonemataceae</taxon>
        <taxon>Skeletonema</taxon>
        <taxon>Skeletonema marinoi-dohrnii complex</taxon>
    </lineage>
</organism>
<dbReference type="PANTHER" id="PTHR48104:SF30">
    <property type="entry name" value="METACASPASE-1"/>
    <property type="match status" value="1"/>
</dbReference>
<dbReference type="InterPro" id="IPR011600">
    <property type="entry name" value="Pept_C14_caspase"/>
</dbReference>
<sequence length="410" mass="46570">MMPAKNNDLEEYEVDKVVDHRYRKTAFPDGSHDEYLIKWKGYPSSENTWEPESNLNPSALAEARTLKWTTEQFENTKSDELRKDVLCISACNDWATAADVPNVKISFKLPDAAGKFGGHGGGACCSSLLSILYADEKVPEEDLSFKEIIWKMRKTLIKDPYRQIPQMSSMNPIDVNTKFDLFPDTATGTKRAVMIGVNYVGDEDNELSGAHNDVLNMKRYIQEVRGFEEENIVILMDDGKHTNPTKKNIIHACKKVIRQAEENDAILFLYSVGHGTRVEDDNGDERDGFDEAIVPRDFEENGFILDDDLYEILIKDLPKGVSMFSLFDCCHSATIMDLPYLFKGDEMQAEMTLDPKFNLDAFIEKITGNLKEFVQAKMAAKQKKKAAGSKRKVKPEPSKEKKKKLEQEHE</sequence>
<feature type="domain" description="Chromo" evidence="5">
    <location>
        <begin position="12"/>
        <end position="81"/>
    </location>
</feature>
<dbReference type="InterPro" id="IPR050452">
    <property type="entry name" value="Metacaspase"/>
</dbReference>